<dbReference type="InterPro" id="IPR034202">
    <property type="entry name" value="Subtilisin_Carlsberg-like"/>
</dbReference>
<dbReference type="OrthoDB" id="9798386at2"/>
<dbReference type="InterPro" id="IPR023827">
    <property type="entry name" value="Peptidase_S8_Asp-AS"/>
</dbReference>
<organism evidence="9 10">
    <name type="scientific">Exobacillus caeni</name>
    <dbReference type="NCBI Taxonomy" id="2574798"/>
    <lineage>
        <taxon>Bacteria</taxon>
        <taxon>Bacillati</taxon>
        <taxon>Bacillota</taxon>
        <taxon>Bacilli</taxon>
        <taxon>Bacillales</taxon>
        <taxon>Guptibacillaceae</taxon>
        <taxon>Exobacillus</taxon>
    </lineage>
</organism>
<protein>
    <submittedName>
        <fullName evidence="9">Serine protease</fullName>
    </submittedName>
</protein>
<dbReference type="PROSITE" id="PS00136">
    <property type="entry name" value="SUBTILASE_ASP"/>
    <property type="match status" value="1"/>
</dbReference>
<feature type="active site" description="Charge relay system" evidence="5">
    <location>
        <position position="86"/>
    </location>
</feature>
<dbReference type="PROSITE" id="PS00137">
    <property type="entry name" value="SUBTILASE_HIS"/>
    <property type="match status" value="1"/>
</dbReference>
<dbReference type="InterPro" id="IPR036852">
    <property type="entry name" value="Peptidase_S8/S53_dom_sf"/>
</dbReference>
<dbReference type="AlphaFoldDB" id="A0A5R9F6K1"/>
<dbReference type="RefSeq" id="WP_138126765.1">
    <property type="nucleotide sequence ID" value="NZ_SWLG01000007.1"/>
</dbReference>
<keyword evidence="10" id="KW-1185">Reference proteome</keyword>
<dbReference type="Pfam" id="PF00082">
    <property type="entry name" value="Peptidase_S8"/>
    <property type="match status" value="1"/>
</dbReference>
<dbReference type="PROSITE" id="PS51892">
    <property type="entry name" value="SUBTILASE"/>
    <property type="match status" value="1"/>
</dbReference>
<evidence type="ECO:0000313" key="10">
    <source>
        <dbReference type="Proteomes" id="UP000308230"/>
    </source>
</evidence>
<accession>A0A5R9F6K1</accession>
<dbReference type="Proteomes" id="UP000308230">
    <property type="component" value="Unassembled WGS sequence"/>
</dbReference>
<dbReference type="PANTHER" id="PTHR43399">
    <property type="entry name" value="SUBTILISIN-RELATED"/>
    <property type="match status" value="1"/>
</dbReference>
<dbReference type="PANTHER" id="PTHR43399:SF4">
    <property type="entry name" value="CELL WALL-ASSOCIATED PROTEASE"/>
    <property type="match status" value="1"/>
</dbReference>
<feature type="region of interest" description="Disordered" evidence="7">
    <location>
        <begin position="67"/>
        <end position="86"/>
    </location>
</feature>
<dbReference type="InterPro" id="IPR000209">
    <property type="entry name" value="Peptidase_S8/S53_dom"/>
</dbReference>
<feature type="domain" description="Peptidase S8/S53" evidence="8">
    <location>
        <begin position="40"/>
        <end position="289"/>
    </location>
</feature>
<name>A0A5R9F6K1_9BACL</name>
<feature type="active site" description="Charge relay system" evidence="5">
    <location>
        <position position="49"/>
    </location>
</feature>
<evidence type="ECO:0000256" key="2">
    <source>
        <dbReference type="ARBA" id="ARBA00022670"/>
    </source>
</evidence>
<sequence>MNDVRVIPYLVEEVQETASQLPRGIEMIQAPDLWTESNKGKGCIVAVIDTGCQTDHPDLAERIIDGKNFTSDHNADPKNYEDNNGHGTHVAGTIAASLNQNGFSGAAPEANLLILKVLTGQGSGKYKWIIDAINYAVDWRSSEGEKVRVISMSLGGPTDVPELHEAIKQAVSRGVLVVCAAGNEGDNNGNTDEFSYPGAYNEVIQVGAVDLNRRLASFTNTNDQVDLVAPGVDILSTYPGGKYARLSGTSMATPHVSGALALLINIAEKEFDRPLTEPEHYSQLIKRTVPIGFGKRSEGNGILALSLVDRFLDLLNSYYNVNDEKKTKENKSMVIVP</sequence>
<dbReference type="SUPFAM" id="SSF52743">
    <property type="entry name" value="Subtilisin-like"/>
    <property type="match status" value="1"/>
</dbReference>
<proteinExistence type="inferred from homology"/>
<feature type="compositionally biased region" description="Basic and acidic residues" evidence="7">
    <location>
        <begin position="73"/>
        <end position="84"/>
    </location>
</feature>
<keyword evidence="4 5" id="KW-0720">Serine protease</keyword>
<evidence type="ECO:0000313" key="9">
    <source>
        <dbReference type="EMBL" id="TLS37258.1"/>
    </source>
</evidence>
<keyword evidence="3 5" id="KW-0378">Hydrolase</keyword>
<evidence type="ECO:0000256" key="4">
    <source>
        <dbReference type="ARBA" id="ARBA00022825"/>
    </source>
</evidence>
<reference evidence="9 10" key="1">
    <citation type="submission" date="2019-04" db="EMBL/GenBank/DDBJ databases">
        <title>Bacillus caeni sp. nov., a bacterium isolated from mangrove sediment.</title>
        <authorList>
            <person name="Huang H."/>
            <person name="Mo K."/>
            <person name="Hu Y."/>
        </authorList>
    </citation>
    <scope>NUCLEOTIDE SEQUENCE [LARGE SCALE GENOMIC DNA]</scope>
    <source>
        <strain evidence="9 10">HB172195</strain>
    </source>
</reference>
<evidence type="ECO:0000259" key="8">
    <source>
        <dbReference type="Pfam" id="PF00082"/>
    </source>
</evidence>
<dbReference type="InterPro" id="IPR022398">
    <property type="entry name" value="Peptidase_S8_His-AS"/>
</dbReference>
<evidence type="ECO:0000256" key="6">
    <source>
        <dbReference type="RuleBase" id="RU003355"/>
    </source>
</evidence>
<comment type="similarity">
    <text evidence="1 5 6">Belongs to the peptidase S8 family.</text>
</comment>
<evidence type="ECO:0000256" key="7">
    <source>
        <dbReference type="SAM" id="MobiDB-lite"/>
    </source>
</evidence>
<dbReference type="CDD" id="cd07477">
    <property type="entry name" value="Peptidases_S8_Subtilisin_subset"/>
    <property type="match status" value="1"/>
</dbReference>
<dbReference type="PROSITE" id="PS00138">
    <property type="entry name" value="SUBTILASE_SER"/>
    <property type="match status" value="1"/>
</dbReference>
<keyword evidence="2 5" id="KW-0645">Protease</keyword>
<dbReference type="Gene3D" id="3.40.50.200">
    <property type="entry name" value="Peptidase S8/S53 domain"/>
    <property type="match status" value="1"/>
</dbReference>
<dbReference type="InterPro" id="IPR023828">
    <property type="entry name" value="Peptidase_S8_Ser-AS"/>
</dbReference>
<gene>
    <name evidence="9" type="ORF">FCL54_12095</name>
</gene>
<evidence type="ECO:0000256" key="5">
    <source>
        <dbReference type="PROSITE-ProRule" id="PRU01240"/>
    </source>
</evidence>
<dbReference type="PRINTS" id="PR00723">
    <property type="entry name" value="SUBTILISIN"/>
</dbReference>
<dbReference type="EMBL" id="SWLG01000007">
    <property type="protein sequence ID" value="TLS37258.1"/>
    <property type="molecule type" value="Genomic_DNA"/>
</dbReference>
<dbReference type="GO" id="GO:0006508">
    <property type="term" value="P:proteolysis"/>
    <property type="evidence" value="ECO:0007669"/>
    <property type="project" value="UniProtKB-KW"/>
</dbReference>
<evidence type="ECO:0000256" key="3">
    <source>
        <dbReference type="ARBA" id="ARBA00022801"/>
    </source>
</evidence>
<dbReference type="GO" id="GO:0004252">
    <property type="term" value="F:serine-type endopeptidase activity"/>
    <property type="evidence" value="ECO:0007669"/>
    <property type="project" value="UniProtKB-UniRule"/>
</dbReference>
<evidence type="ECO:0000256" key="1">
    <source>
        <dbReference type="ARBA" id="ARBA00011073"/>
    </source>
</evidence>
<dbReference type="InterPro" id="IPR015500">
    <property type="entry name" value="Peptidase_S8_subtilisin-rel"/>
</dbReference>
<feature type="active site" description="Charge relay system" evidence="5">
    <location>
        <position position="250"/>
    </location>
</feature>
<dbReference type="InterPro" id="IPR051048">
    <property type="entry name" value="Peptidase_S8/S53_subtilisin"/>
</dbReference>
<comment type="caution">
    <text evidence="9">The sequence shown here is derived from an EMBL/GenBank/DDBJ whole genome shotgun (WGS) entry which is preliminary data.</text>
</comment>